<accession>A0ABN6SET1</accession>
<dbReference type="Proteomes" id="UP001321766">
    <property type="component" value="Chromosome"/>
</dbReference>
<keyword evidence="2" id="KW-1185">Reference proteome</keyword>
<sequence length="83" mass="9055">MPRGLGRKPPVSQEEAEEFLGQTLLAVFKPNAQLAASLTGGLGLEGIPRSYRKPLARVVQGIEELASLEPSRKPPRAHWIGRK</sequence>
<gene>
    <name evidence="1" type="ORF">KIM372_16890</name>
</gene>
<evidence type="ECO:0000313" key="1">
    <source>
        <dbReference type="EMBL" id="BDR53782.1"/>
    </source>
</evidence>
<dbReference type="EMBL" id="AP026798">
    <property type="protein sequence ID" value="BDR53782.1"/>
    <property type="molecule type" value="Genomic_DNA"/>
</dbReference>
<organism evidence="1 2">
    <name type="scientific">Bombiscardovia nodaiensis</name>
    <dbReference type="NCBI Taxonomy" id="2932181"/>
    <lineage>
        <taxon>Bacteria</taxon>
        <taxon>Bacillati</taxon>
        <taxon>Actinomycetota</taxon>
        <taxon>Actinomycetes</taxon>
        <taxon>Bifidobacteriales</taxon>
        <taxon>Bifidobacteriaceae</taxon>
        <taxon>Bombiscardovia</taxon>
    </lineage>
</organism>
<reference evidence="1 2" key="1">
    <citation type="journal article" date="2023" name="Microbiol. Spectr.">
        <title>Symbiosis of Carpenter Bees with Uncharacterized Lactic Acid Bacteria Showing NAD Auxotrophy.</title>
        <authorList>
            <person name="Kawasaki S."/>
            <person name="Ozawa K."/>
            <person name="Mori T."/>
            <person name="Yamamoto A."/>
            <person name="Ito M."/>
            <person name="Ohkuma M."/>
            <person name="Sakamoto M."/>
            <person name="Matsutani M."/>
        </authorList>
    </citation>
    <scope>NUCLEOTIDE SEQUENCE [LARGE SCALE GENOMIC DNA]</scope>
    <source>
        <strain evidence="1 2">Kim37-2</strain>
    </source>
</reference>
<protein>
    <submittedName>
        <fullName evidence="1">Uncharacterized protein</fullName>
    </submittedName>
</protein>
<evidence type="ECO:0000313" key="2">
    <source>
        <dbReference type="Proteomes" id="UP001321766"/>
    </source>
</evidence>
<proteinExistence type="predicted"/>
<name>A0ABN6SET1_9BIFI</name>